<name>A0ABV9Y2K7_9PSEU</name>
<evidence type="ECO:0000313" key="2">
    <source>
        <dbReference type="Proteomes" id="UP001595833"/>
    </source>
</evidence>
<comment type="caution">
    <text evidence="1">The sequence shown here is derived from an EMBL/GenBank/DDBJ whole genome shotgun (WGS) entry which is preliminary data.</text>
</comment>
<dbReference type="EMBL" id="JBHSJB010000017">
    <property type="protein sequence ID" value="MFC5055780.1"/>
    <property type="molecule type" value="Genomic_DNA"/>
</dbReference>
<protein>
    <submittedName>
        <fullName evidence="1">Uncharacterized protein</fullName>
    </submittedName>
</protein>
<accession>A0ABV9Y2K7</accession>
<gene>
    <name evidence="1" type="ORF">ACFPFM_18705</name>
</gene>
<evidence type="ECO:0000313" key="1">
    <source>
        <dbReference type="EMBL" id="MFC5055780.1"/>
    </source>
</evidence>
<proteinExistence type="predicted"/>
<dbReference type="RefSeq" id="WP_344041749.1">
    <property type="nucleotide sequence ID" value="NZ_BAAAKE010000030.1"/>
</dbReference>
<keyword evidence="2" id="KW-1185">Reference proteome</keyword>
<organism evidence="1 2">
    <name type="scientific">Saccharothrix xinjiangensis</name>
    <dbReference type="NCBI Taxonomy" id="204798"/>
    <lineage>
        <taxon>Bacteria</taxon>
        <taxon>Bacillati</taxon>
        <taxon>Actinomycetota</taxon>
        <taxon>Actinomycetes</taxon>
        <taxon>Pseudonocardiales</taxon>
        <taxon>Pseudonocardiaceae</taxon>
        <taxon>Saccharothrix</taxon>
    </lineage>
</organism>
<reference evidence="2" key="1">
    <citation type="journal article" date="2019" name="Int. J. Syst. Evol. Microbiol.">
        <title>The Global Catalogue of Microorganisms (GCM) 10K type strain sequencing project: providing services to taxonomists for standard genome sequencing and annotation.</title>
        <authorList>
            <consortium name="The Broad Institute Genomics Platform"/>
            <consortium name="The Broad Institute Genome Sequencing Center for Infectious Disease"/>
            <person name="Wu L."/>
            <person name="Ma J."/>
        </authorList>
    </citation>
    <scope>NUCLEOTIDE SEQUENCE [LARGE SCALE GENOMIC DNA]</scope>
    <source>
        <strain evidence="2">KCTC 12848</strain>
    </source>
</reference>
<dbReference type="Proteomes" id="UP001595833">
    <property type="component" value="Unassembled WGS sequence"/>
</dbReference>
<sequence length="67" mass="7134">MTAAHDDRQPEPAERVRVLLQPPVGIDPAVPDERRAAMATLTPVPHGVLASVTGDLYGPSEPIKRAV</sequence>